<dbReference type="InterPro" id="IPR011660">
    <property type="entry name" value="VapB-like"/>
</dbReference>
<proteinExistence type="predicted"/>
<dbReference type="AlphaFoldDB" id="A0A2N9VR20"/>
<dbReference type="OrthoDB" id="8301496at2"/>
<gene>
    <name evidence="1" type="ORF">B5P45_23005</name>
</gene>
<dbReference type="Pfam" id="PF07704">
    <property type="entry name" value="PSK_trans_fac"/>
    <property type="match status" value="1"/>
</dbReference>
<name>A0A2N9VR20_9HYPH</name>
<dbReference type="EMBL" id="MZMT01000053">
    <property type="protein sequence ID" value="PIO41938.1"/>
    <property type="molecule type" value="Genomic_DNA"/>
</dbReference>
<evidence type="ECO:0000313" key="1">
    <source>
        <dbReference type="EMBL" id="PIO41938.1"/>
    </source>
</evidence>
<evidence type="ECO:0000313" key="2">
    <source>
        <dbReference type="Proteomes" id="UP000232163"/>
    </source>
</evidence>
<dbReference type="Proteomes" id="UP000232163">
    <property type="component" value="Unassembled WGS sequence"/>
</dbReference>
<keyword evidence="2" id="KW-1185">Reference proteome</keyword>
<dbReference type="RefSeq" id="WP_099999698.1">
    <property type="nucleotide sequence ID" value="NZ_CP017940.1"/>
</dbReference>
<sequence length="80" mass="9177">MALYVRDSEVDALATEIQRLTKAKTKTEVVRNALKHELKLVRQAMPAKDRFAKSKAMAAAIGEDDPDFDMKTYLDEMWEM</sequence>
<comment type="caution">
    <text evidence="1">The sequence shown here is derived from an EMBL/GenBank/DDBJ whole genome shotgun (WGS) entry which is preliminary data.</text>
</comment>
<dbReference type="KEGG" id="pht:BLM14_12555"/>
<reference evidence="1 2" key="1">
    <citation type="journal article" date="2017" name="Int J Environ Stud">
        <title>Does the Miocene-Pliocene relict legume Oxytropis triphylla form nitrogen-fixing nodules with a combination of bacterial strains?</title>
        <authorList>
            <person name="Safronova V."/>
            <person name="Belimov A."/>
            <person name="Sazanova A."/>
            <person name="Kuznetsova I."/>
            <person name="Popova J."/>
            <person name="Andronov E."/>
            <person name="Verkhozina A."/>
            <person name="Tikhonovich I."/>
        </authorList>
    </citation>
    <scope>NUCLEOTIDE SEQUENCE [LARGE SCALE GENOMIC DNA]</scope>
    <source>
        <strain evidence="1 2">Tri-38</strain>
    </source>
</reference>
<protein>
    <submittedName>
        <fullName evidence="1">Histidinol dehydrogenase</fullName>
    </submittedName>
</protein>
<accession>A0A2N9VR20</accession>
<organism evidence="1 2">
    <name type="scientific">Phyllobacterium zundukense</name>
    <dbReference type="NCBI Taxonomy" id="1867719"/>
    <lineage>
        <taxon>Bacteria</taxon>
        <taxon>Pseudomonadati</taxon>
        <taxon>Pseudomonadota</taxon>
        <taxon>Alphaproteobacteria</taxon>
        <taxon>Hyphomicrobiales</taxon>
        <taxon>Phyllobacteriaceae</taxon>
        <taxon>Phyllobacterium</taxon>
    </lineage>
</organism>